<proteinExistence type="predicted"/>
<dbReference type="InterPro" id="IPR019734">
    <property type="entry name" value="TPR_rpt"/>
</dbReference>
<dbReference type="SUPFAM" id="SSF48452">
    <property type="entry name" value="TPR-like"/>
    <property type="match status" value="1"/>
</dbReference>
<dbReference type="InterPro" id="IPR027417">
    <property type="entry name" value="P-loop_NTPase"/>
</dbReference>
<sequence length="422" mass="47639">MKFLIKELLRAIDLLNHGQADAALTLSHQLNRKHPSDARVWQLIGLCKLKLHEYTAAIDYLKRAASKISNGELFLGLAKAYVGLGRWEDAVQASQQAIALDSTDVQAYVTCVIALESQKKYLEMRSVLSRGFSLAPYHPELCFVAAKHGIYFGGHDLFEHELLLKLESHQFADEIRALGYSALACCAHEKNCFADAFGYQSHANSLFSSKRHYDADRLLRYLQAFRIMSVDSGCDKDLEYDGVFPHLMILGFSRSGKSLIESLLSCNPKVQALGESKIFTDWVQRRIALKAGGSLLDYTMQLTLETAASERLEYLIHLQQYLKHLPTVITIPDHVLALGVYARLFPHAPLVFVRRDLEDLGLACFFKFYRQDNAYSLSLEAIGREIALYEALLSHWSVELPNPIMQVAYEDLVENTVAVLHR</sequence>
<evidence type="ECO:0000313" key="2">
    <source>
        <dbReference type="EMBL" id="TWI60868.1"/>
    </source>
</evidence>
<protein>
    <submittedName>
        <fullName evidence="2">Tetratricopeptide repeat protein</fullName>
    </submittedName>
</protein>
<feature type="repeat" description="TPR" evidence="1">
    <location>
        <begin position="71"/>
        <end position="104"/>
    </location>
</feature>
<comment type="caution">
    <text evidence="2">The sequence shown here is derived from an EMBL/GenBank/DDBJ whole genome shotgun (WGS) entry which is preliminary data.</text>
</comment>
<reference evidence="2 3" key="1">
    <citation type="submission" date="2019-07" db="EMBL/GenBank/DDBJ databases">
        <title>Genome sequencing of 100 strains of the haloalkaliphilic chemolithoautotrophic sulfur-oxidizing bacterium Thioalkalivibrio.</title>
        <authorList>
            <person name="Muyzer G."/>
        </authorList>
    </citation>
    <scope>NUCLEOTIDE SEQUENCE [LARGE SCALE GENOMIC DNA]</scope>
    <source>
        <strain evidence="2 3">ASO4-4</strain>
    </source>
</reference>
<dbReference type="Pfam" id="PF13432">
    <property type="entry name" value="TPR_16"/>
    <property type="match status" value="1"/>
</dbReference>
<feature type="non-terminal residue" evidence="2">
    <location>
        <position position="422"/>
    </location>
</feature>
<dbReference type="Proteomes" id="UP000318307">
    <property type="component" value="Unassembled WGS sequence"/>
</dbReference>
<dbReference type="InterPro" id="IPR011990">
    <property type="entry name" value="TPR-like_helical_dom_sf"/>
</dbReference>
<dbReference type="Gene3D" id="1.25.40.10">
    <property type="entry name" value="Tetratricopeptide repeat domain"/>
    <property type="match status" value="1"/>
</dbReference>
<evidence type="ECO:0000313" key="3">
    <source>
        <dbReference type="Proteomes" id="UP000318307"/>
    </source>
</evidence>
<dbReference type="OrthoDB" id="9766687at2"/>
<dbReference type="Gene3D" id="3.40.50.300">
    <property type="entry name" value="P-loop containing nucleotide triphosphate hydrolases"/>
    <property type="match status" value="1"/>
</dbReference>
<keyword evidence="3" id="KW-1185">Reference proteome</keyword>
<dbReference type="AlphaFoldDB" id="A0A562QVK8"/>
<dbReference type="EMBL" id="VLLC01000083">
    <property type="protein sequence ID" value="TWI60868.1"/>
    <property type="molecule type" value="Genomic_DNA"/>
</dbReference>
<name>A0A562QVK8_9BACT</name>
<dbReference type="PROSITE" id="PS50005">
    <property type="entry name" value="TPR"/>
    <property type="match status" value="1"/>
</dbReference>
<dbReference type="SMART" id="SM00028">
    <property type="entry name" value="TPR"/>
    <property type="match status" value="2"/>
</dbReference>
<evidence type="ECO:0000256" key="1">
    <source>
        <dbReference type="PROSITE-ProRule" id="PRU00339"/>
    </source>
</evidence>
<gene>
    <name evidence="2" type="ORF">LZ24_03474</name>
</gene>
<dbReference type="SUPFAM" id="SSF52540">
    <property type="entry name" value="P-loop containing nucleoside triphosphate hydrolases"/>
    <property type="match status" value="1"/>
</dbReference>
<accession>A0A562QVK8</accession>
<dbReference type="Pfam" id="PF13469">
    <property type="entry name" value="Sulfotransfer_3"/>
    <property type="match status" value="1"/>
</dbReference>
<organism evidence="2 3">
    <name type="scientific">Desulfobotulus alkaliphilus</name>
    <dbReference type="NCBI Taxonomy" id="622671"/>
    <lineage>
        <taxon>Bacteria</taxon>
        <taxon>Pseudomonadati</taxon>
        <taxon>Thermodesulfobacteriota</taxon>
        <taxon>Desulfobacteria</taxon>
        <taxon>Desulfobacterales</taxon>
        <taxon>Desulfobacteraceae</taxon>
        <taxon>Desulfobotulus</taxon>
    </lineage>
</organism>
<dbReference type="RefSeq" id="WP_144686891.1">
    <property type="nucleotide sequence ID" value="NZ_VLLC01000083.1"/>
</dbReference>
<keyword evidence="1" id="KW-0802">TPR repeat</keyword>